<proteinExistence type="predicted"/>
<accession>A0A811P387</accession>
<name>A0A811P387_9POAL</name>
<sequence>MADYSIRCFILQADVAVLTPRWCRLRLRTERQECLGHDELHLFIDPKLKHGVGDVAIPVGLACHGHEFKNLGLRKDVLPLLVGEIELLQLHECPHQATKDIMDTFLVVGDAHDLIRLQDLGGAASFV</sequence>
<evidence type="ECO:0000313" key="1">
    <source>
        <dbReference type="EMBL" id="CAD6231725.1"/>
    </source>
</evidence>
<protein>
    <submittedName>
        <fullName evidence="1">Uncharacterized protein</fullName>
    </submittedName>
</protein>
<organism evidence="1 2">
    <name type="scientific">Miscanthus lutarioriparius</name>
    <dbReference type="NCBI Taxonomy" id="422564"/>
    <lineage>
        <taxon>Eukaryota</taxon>
        <taxon>Viridiplantae</taxon>
        <taxon>Streptophyta</taxon>
        <taxon>Embryophyta</taxon>
        <taxon>Tracheophyta</taxon>
        <taxon>Spermatophyta</taxon>
        <taxon>Magnoliopsida</taxon>
        <taxon>Liliopsida</taxon>
        <taxon>Poales</taxon>
        <taxon>Poaceae</taxon>
        <taxon>PACMAD clade</taxon>
        <taxon>Panicoideae</taxon>
        <taxon>Andropogonodae</taxon>
        <taxon>Andropogoneae</taxon>
        <taxon>Saccharinae</taxon>
        <taxon>Miscanthus</taxon>
    </lineage>
</organism>
<reference evidence="1" key="1">
    <citation type="submission" date="2020-10" db="EMBL/GenBank/DDBJ databases">
        <authorList>
            <person name="Han B."/>
            <person name="Lu T."/>
            <person name="Zhao Q."/>
            <person name="Huang X."/>
            <person name="Zhao Y."/>
        </authorList>
    </citation>
    <scope>NUCLEOTIDE SEQUENCE</scope>
</reference>
<gene>
    <name evidence="1" type="ORF">NCGR_LOCUS21666</name>
</gene>
<evidence type="ECO:0000313" key="2">
    <source>
        <dbReference type="Proteomes" id="UP000604825"/>
    </source>
</evidence>
<dbReference type="Proteomes" id="UP000604825">
    <property type="component" value="Unassembled WGS sequence"/>
</dbReference>
<dbReference type="AlphaFoldDB" id="A0A811P387"/>
<dbReference type="EMBL" id="CAJGYO010000005">
    <property type="protein sequence ID" value="CAD6231725.1"/>
    <property type="molecule type" value="Genomic_DNA"/>
</dbReference>
<comment type="caution">
    <text evidence="1">The sequence shown here is derived from an EMBL/GenBank/DDBJ whole genome shotgun (WGS) entry which is preliminary data.</text>
</comment>
<keyword evidence="2" id="KW-1185">Reference proteome</keyword>